<dbReference type="SUPFAM" id="SSF109998">
    <property type="entry name" value="Triger factor/SurA peptide-binding domain-like"/>
    <property type="match status" value="1"/>
</dbReference>
<evidence type="ECO:0000313" key="2">
    <source>
        <dbReference type="Proteomes" id="UP001477443"/>
    </source>
</evidence>
<evidence type="ECO:0008006" key="3">
    <source>
        <dbReference type="Google" id="ProtNLM"/>
    </source>
</evidence>
<dbReference type="InterPro" id="IPR037041">
    <property type="entry name" value="Trigger_fac_C_sf"/>
</dbReference>
<protein>
    <recommendedName>
        <fullName evidence="3">Trigger factor</fullName>
    </recommendedName>
</protein>
<keyword evidence="2" id="KW-1185">Reference proteome</keyword>
<proteinExistence type="predicted"/>
<dbReference type="InterPro" id="IPR036953">
    <property type="entry name" value="GreA/GreB_C_sf"/>
</dbReference>
<accession>A0ABZ2RQ95</accession>
<dbReference type="Gene3D" id="3.10.50.30">
    <property type="entry name" value="Transcription elongation factor, GreA/GreB, C-terminal domain"/>
    <property type="match status" value="1"/>
</dbReference>
<gene>
    <name evidence="1" type="ORF">WG617_00945</name>
</gene>
<organism evidence="1 2">
    <name type="scientific">Mycoplasmopsis felifaucium</name>
    <dbReference type="NCBI Taxonomy" id="35768"/>
    <lineage>
        <taxon>Bacteria</taxon>
        <taxon>Bacillati</taxon>
        <taxon>Mycoplasmatota</taxon>
        <taxon>Mycoplasmoidales</taxon>
        <taxon>Metamycoplasmataceae</taxon>
        <taxon>Mycoplasmopsis</taxon>
    </lineage>
</organism>
<dbReference type="Gene3D" id="1.10.3120.10">
    <property type="entry name" value="Trigger factor, C-terminal domain"/>
    <property type="match status" value="1"/>
</dbReference>
<dbReference type="RefSeq" id="WP_338822822.1">
    <property type="nucleotide sequence ID" value="NZ_CP148067.1"/>
</dbReference>
<evidence type="ECO:0000313" key="1">
    <source>
        <dbReference type="EMBL" id="WXL29203.1"/>
    </source>
</evidence>
<dbReference type="Proteomes" id="UP001477443">
    <property type="component" value="Chromosome"/>
</dbReference>
<dbReference type="NCBIfam" id="NF045969">
    <property type="entry name" value="trig_like_plasma"/>
    <property type="match status" value="1"/>
</dbReference>
<dbReference type="InterPro" id="IPR027304">
    <property type="entry name" value="Trigger_fact/SurA_dom_sf"/>
</dbReference>
<sequence>MISFNSKSINFSINKNDLEAEKAKLLIQLWQQKNNGDNKINSNEIENIARTNLMKAKVDNFVSEAKKEAGENVFLMPPHVKLSKDDENETVYTIELVYYSFAEFKKVRLDNLSISFEYKELPIESLEETYNKVINNYPMLVPTENACETGDCVKVDATVIKDDKVVLNDKNKIIYAEGTSKFTVNSLVIGHKAGEYFETTAPDTAVIKIKIHEILKTTPTNLTDENIKDIKLENINSLEDLKNKIYSDARKENASNQLIQYYQKAFQSISIANSFSLPENYIVIDADDMIQREIMQINPAHRDAFVESLNKNDEQGKAVKNQCWQKAVNSYFNYLIENIVYHNGGLKITPEELTNEQLFARDVIGYSLNNEEQMKQVKVVLIRKKIALYLLKQNNKDIYEKMSKDLQLTV</sequence>
<reference evidence="1" key="1">
    <citation type="submission" date="2024-03" db="EMBL/GenBank/DDBJ databases">
        <title>Complete genome sequence of Mycoplasma felifaucium Z921 isolated from the trachea of a cheetah.</title>
        <authorList>
            <person name="Spergser J."/>
        </authorList>
    </citation>
    <scope>NUCLEOTIDE SEQUENCE [LARGE SCALE GENOMIC DNA]</scope>
    <source>
        <strain evidence="1">Z921</strain>
    </source>
</reference>
<name>A0ABZ2RQ95_9BACT</name>
<dbReference type="EMBL" id="CP148067">
    <property type="protein sequence ID" value="WXL29203.1"/>
    <property type="molecule type" value="Genomic_DNA"/>
</dbReference>